<comment type="subcellular location">
    <subcellularLocation>
        <location evidence="1">Cell inner membrane</location>
    </subcellularLocation>
</comment>
<dbReference type="GO" id="GO:0005886">
    <property type="term" value="C:plasma membrane"/>
    <property type="evidence" value="ECO:0007669"/>
    <property type="project" value="UniProtKB-SubCell"/>
</dbReference>
<dbReference type="CDD" id="cd07984">
    <property type="entry name" value="LPLAT_LABLAT-like"/>
    <property type="match status" value="1"/>
</dbReference>
<dbReference type="GO" id="GO:0009247">
    <property type="term" value="P:glycolipid biosynthetic process"/>
    <property type="evidence" value="ECO:0007669"/>
    <property type="project" value="UniProtKB-ARBA"/>
</dbReference>
<dbReference type="EMBL" id="MDTQ01000001">
    <property type="protein sequence ID" value="ODC05067.1"/>
    <property type="molecule type" value="Genomic_DNA"/>
</dbReference>
<reference evidence="7 8" key="1">
    <citation type="submission" date="2016-08" db="EMBL/GenBank/DDBJ databases">
        <authorList>
            <person name="Seilhamer J.J."/>
        </authorList>
    </citation>
    <scope>NUCLEOTIDE SEQUENCE [LARGE SCALE GENOMIC DNA]</scope>
    <source>
        <strain evidence="7 8">PH27A</strain>
    </source>
</reference>
<proteinExistence type="predicted"/>
<dbReference type="InterPro" id="IPR004960">
    <property type="entry name" value="LipA_acyltrans"/>
</dbReference>
<keyword evidence="6" id="KW-0012">Acyltransferase</keyword>
<keyword evidence="8" id="KW-1185">Reference proteome</keyword>
<evidence type="ECO:0000256" key="1">
    <source>
        <dbReference type="ARBA" id="ARBA00004533"/>
    </source>
</evidence>
<accession>A0A1E2VDL2</accession>
<dbReference type="PANTHER" id="PTHR30606">
    <property type="entry name" value="LIPID A BIOSYNTHESIS LAUROYL ACYLTRANSFERASE"/>
    <property type="match status" value="1"/>
</dbReference>
<dbReference type="GO" id="GO:0016746">
    <property type="term" value="F:acyltransferase activity"/>
    <property type="evidence" value="ECO:0007669"/>
    <property type="project" value="UniProtKB-KW"/>
</dbReference>
<dbReference type="Proteomes" id="UP000094291">
    <property type="component" value="Unassembled WGS sequence"/>
</dbReference>
<dbReference type="OrthoDB" id="9803456at2"/>
<evidence type="ECO:0000256" key="5">
    <source>
        <dbReference type="ARBA" id="ARBA00023136"/>
    </source>
</evidence>
<keyword evidence="3" id="KW-0997">Cell inner membrane</keyword>
<keyword evidence="2" id="KW-1003">Cell membrane</keyword>
<evidence type="ECO:0000256" key="4">
    <source>
        <dbReference type="ARBA" id="ARBA00022679"/>
    </source>
</evidence>
<organism evidence="7 8">
    <name type="scientific">Terasakiispira papahanaumokuakeensis</name>
    <dbReference type="NCBI Taxonomy" id="197479"/>
    <lineage>
        <taxon>Bacteria</taxon>
        <taxon>Pseudomonadati</taxon>
        <taxon>Pseudomonadota</taxon>
        <taxon>Gammaproteobacteria</taxon>
        <taxon>Oceanospirillales</taxon>
        <taxon>Terasakiispira</taxon>
    </lineage>
</organism>
<keyword evidence="4" id="KW-0808">Transferase</keyword>
<evidence type="ECO:0008006" key="9">
    <source>
        <dbReference type="Google" id="ProtNLM"/>
    </source>
</evidence>
<protein>
    <recommendedName>
        <fullName evidence="9">Lipid A biosynthesis acyltransferase</fullName>
    </recommendedName>
</protein>
<sequence length="316" mass="35583">MVKRLFVKDKWLPQFIVCLWKGAARVPLRGLHGLAWLLGRALWGIKGREQQVTRTNLSLCYPRLTKQERSRMERQSLSASAATMLELGVMWFGPLDKTLALIKRVHGIEHLEAALKPGQGVVLLAPHIGNWELLNLWLSKRHAFTAMYAPPEMASLDVHIRGGRERAGAHLVPTDRRGVMQLMKALKRGEMVGVLPDQEPEPGQGGCFAPFFGIPAYTATLLPKLISRSGARAVIGLARRLPGGGGFELIFLPPDERVYSEDEVVAAAGANACVERAIVETPLQYQWEYKRFRERPGDTYKFYERIRKRKKKKKKA</sequence>
<dbReference type="Pfam" id="PF03279">
    <property type="entry name" value="Lip_A_acyltrans"/>
    <property type="match status" value="1"/>
</dbReference>
<evidence type="ECO:0000256" key="3">
    <source>
        <dbReference type="ARBA" id="ARBA00022519"/>
    </source>
</evidence>
<evidence type="ECO:0000313" key="8">
    <source>
        <dbReference type="Proteomes" id="UP000094291"/>
    </source>
</evidence>
<dbReference type="STRING" id="197479.BFW38_17535"/>
<dbReference type="PIRSF" id="PIRSF026649">
    <property type="entry name" value="MsbB"/>
    <property type="match status" value="1"/>
</dbReference>
<name>A0A1E2VDL2_9GAMM</name>
<evidence type="ECO:0000256" key="2">
    <source>
        <dbReference type="ARBA" id="ARBA00022475"/>
    </source>
</evidence>
<evidence type="ECO:0000256" key="6">
    <source>
        <dbReference type="ARBA" id="ARBA00023315"/>
    </source>
</evidence>
<gene>
    <name evidence="7" type="ORF">BFW38_17535</name>
</gene>
<dbReference type="PANTHER" id="PTHR30606:SF10">
    <property type="entry name" value="PHOSPHATIDYLINOSITOL MANNOSIDE ACYLTRANSFERASE"/>
    <property type="match status" value="1"/>
</dbReference>
<evidence type="ECO:0000313" key="7">
    <source>
        <dbReference type="EMBL" id="ODC05067.1"/>
    </source>
</evidence>
<dbReference type="AlphaFoldDB" id="A0A1E2VDL2"/>
<comment type="caution">
    <text evidence="7">The sequence shown here is derived from an EMBL/GenBank/DDBJ whole genome shotgun (WGS) entry which is preliminary data.</text>
</comment>
<keyword evidence="5" id="KW-0472">Membrane</keyword>